<dbReference type="Gene3D" id="2.160.20.10">
    <property type="entry name" value="Single-stranded right-handed beta-helix, Pectin lyase-like"/>
    <property type="match status" value="2"/>
</dbReference>
<dbReference type="PANTHER" id="PTHR36453:SF1">
    <property type="entry name" value="RIGHT HANDED BETA HELIX DOMAIN-CONTAINING PROTEIN"/>
    <property type="match status" value="1"/>
</dbReference>
<organism evidence="2 3">
    <name type="scientific">Flavivirga eckloniae</name>
    <dbReference type="NCBI Taxonomy" id="1803846"/>
    <lineage>
        <taxon>Bacteria</taxon>
        <taxon>Pseudomonadati</taxon>
        <taxon>Bacteroidota</taxon>
        <taxon>Flavobacteriia</taxon>
        <taxon>Flavobacteriales</taxon>
        <taxon>Flavobacteriaceae</taxon>
        <taxon>Flavivirga</taxon>
    </lineage>
</organism>
<protein>
    <recommendedName>
        <fullName evidence="1">Glycosyl hydrolase family 98 putative carbohydrate-binding module domain-containing protein</fullName>
    </recommendedName>
</protein>
<dbReference type="SUPFAM" id="SSF51126">
    <property type="entry name" value="Pectin lyase-like"/>
    <property type="match status" value="1"/>
</dbReference>
<keyword evidence="3" id="KW-1185">Reference proteome</keyword>
<dbReference type="KEGG" id="fek:C1H87_06840"/>
<feature type="domain" description="Glycosyl hydrolase family 98 putative carbohydrate-binding module" evidence="1">
    <location>
        <begin position="776"/>
        <end position="925"/>
    </location>
</feature>
<dbReference type="InterPro" id="IPR008979">
    <property type="entry name" value="Galactose-bd-like_sf"/>
</dbReference>
<dbReference type="AlphaFoldDB" id="A0A2K9PN13"/>
<dbReference type="InterPro" id="IPR012334">
    <property type="entry name" value="Pectin_lyas_fold"/>
</dbReference>
<dbReference type="InterPro" id="IPR039448">
    <property type="entry name" value="Beta_helix"/>
</dbReference>
<dbReference type="Pfam" id="PF08305">
    <property type="entry name" value="NPCBM"/>
    <property type="match status" value="1"/>
</dbReference>
<gene>
    <name evidence="2" type="ORF">C1H87_06840</name>
</gene>
<dbReference type="SMART" id="SM00710">
    <property type="entry name" value="PbH1"/>
    <property type="match status" value="6"/>
</dbReference>
<dbReference type="EMBL" id="CP025791">
    <property type="protein sequence ID" value="AUP78440.1"/>
    <property type="molecule type" value="Genomic_DNA"/>
</dbReference>
<dbReference type="OrthoDB" id="8660908at2"/>
<dbReference type="InterPro" id="IPR006626">
    <property type="entry name" value="PbH1"/>
</dbReference>
<dbReference type="Pfam" id="PF13290">
    <property type="entry name" value="CHB_HEX_C_1"/>
    <property type="match status" value="1"/>
</dbReference>
<evidence type="ECO:0000313" key="2">
    <source>
        <dbReference type="EMBL" id="AUP78440.1"/>
    </source>
</evidence>
<dbReference type="Proteomes" id="UP000235826">
    <property type="component" value="Chromosome"/>
</dbReference>
<dbReference type="InterPro" id="IPR011050">
    <property type="entry name" value="Pectin_lyase_fold/virulence"/>
</dbReference>
<evidence type="ECO:0000313" key="3">
    <source>
        <dbReference type="Proteomes" id="UP000235826"/>
    </source>
</evidence>
<dbReference type="Gene3D" id="2.60.120.1060">
    <property type="entry name" value="NPCBM/NEW2 domain"/>
    <property type="match status" value="1"/>
</dbReference>
<proteinExistence type="predicted"/>
<sequence>MYERSKRIFLAIVILLVNVSNLFAQEIFVSLEGNDKHTGTKQSPVATIEKAWELAQNVKNVDTVFIRIEDGRYEANKMIHLKQDVSTSIPIVIKAVNPQKVIIAGGKALPVSAWKKLKRGTVHKILEPSVRTNIYQIDLKDLGITDFGTLKGRGFSKNVLPMEMELFFNNSRATLARWPNYNAEAPYTGMAKYGKMTQEGAKPRFGDTSGTPAKFIFKNNRIKKWVLNEDVWLHGVWAWDWADRRMPLLDVDTKASELTVGCSYYGLKSNKYFYVVNAIAELDSPGEYYIDRNHGVLYFWPPAPLKKATTSVSITEKPLLVLDNTHHVTIEGIIFQEGRSVGINIIGGSNNIIDNCIVRAMGSAAVNIGEGQKGYEIIGIGYGGGNTGLYERTGWNRNGGKNNGLRNCEIYDIAAYGVLLGGGDRKTLTPAGNFVENCNIHHVARVYEQMFSNVHIDGVGNRVSNCDLSFNPHSAIMFWGNNHTIEYNEIHHSVYNSSDAGAIYTGRDPSQTGTEIRWNFFHNIYGNHDYEGVFFDDGASGLKVHGNIFYDIQSSGATKYHGGQNNEFTNNIVVDCSMPVGYQLWNQSRWNDFFDSDFMENRLFNAVNILEEPYLSTYPWLYRIFDVPYAKNSHIEERNYVTSIDDPLFENGKELDFRISDWQALRDKVPGMQIVPIEKIGLKNKASRLISPVFYMKTQRLFPGHPFEIGPAKILEGHGDFEIYYTTDGSEPTRSSKKYSKAVVMDKPATIKARIYQKGIPDSLASNVKIKQCEDPQGTIFLDELYPTSIIAHKGIKLNHNYAFSNRVYLGGRAYLHSVMACPTVKNKYSELVYDLSFINKNIVFKSDFGIDKVSKNGSVDFIVKGKKDGKTKELFKSKRMTKGGAFETVQLDVSGYDELILIVTDGRDNVWGDHAVWGEARLEISEE</sequence>
<dbReference type="SMART" id="SM00776">
    <property type="entry name" value="NPCBM"/>
    <property type="match status" value="1"/>
</dbReference>
<dbReference type="Pfam" id="PF13229">
    <property type="entry name" value="Beta_helix"/>
    <property type="match status" value="1"/>
</dbReference>
<evidence type="ECO:0000259" key="1">
    <source>
        <dbReference type="SMART" id="SM00776"/>
    </source>
</evidence>
<dbReference type="InterPro" id="IPR013222">
    <property type="entry name" value="Glyco_hyd_98_carb-bd"/>
</dbReference>
<dbReference type="InterPro" id="IPR059177">
    <property type="entry name" value="GH29D-like_dom"/>
</dbReference>
<dbReference type="RefSeq" id="WP_102755096.1">
    <property type="nucleotide sequence ID" value="NZ_CP025791.1"/>
</dbReference>
<dbReference type="InterPro" id="IPR038637">
    <property type="entry name" value="NPCBM_sf"/>
</dbReference>
<reference evidence="2 3" key="1">
    <citation type="submission" date="2018-01" db="EMBL/GenBank/DDBJ databases">
        <title>Complete genome sequence of Flavivirga eckloniae ECD14 isolated from seaweed Ecklonia cava.</title>
        <authorList>
            <person name="Lee J.H."/>
            <person name="Baik K.S."/>
            <person name="Seong C.N."/>
        </authorList>
    </citation>
    <scope>NUCLEOTIDE SEQUENCE [LARGE SCALE GENOMIC DNA]</scope>
    <source>
        <strain evidence="2 3">ECD14</strain>
    </source>
</reference>
<dbReference type="PANTHER" id="PTHR36453">
    <property type="entry name" value="SECRETED PROTEIN-RELATED"/>
    <property type="match status" value="1"/>
</dbReference>
<accession>A0A2K9PN13</accession>
<dbReference type="SUPFAM" id="SSF49785">
    <property type="entry name" value="Galactose-binding domain-like"/>
    <property type="match status" value="1"/>
</dbReference>
<name>A0A2K9PN13_9FLAO</name>